<dbReference type="EMBL" id="QKYN01000154">
    <property type="protein sequence ID" value="RAG81534.1"/>
    <property type="molecule type" value="Genomic_DNA"/>
</dbReference>
<comment type="caution">
    <text evidence="5">The sequence shown here is derived from an EMBL/GenBank/DDBJ whole genome shotgun (WGS) entry which is preliminary data.</text>
</comment>
<dbReference type="InterPro" id="IPR016181">
    <property type="entry name" value="Acyl_CoA_acyltransferase"/>
</dbReference>
<dbReference type="OrthoDB" id="5242221at2"/>
<dbReference type="PANTHER" id="PTHR43792">
    <property type="entry name" value="GNAT FAMILY, PUTATIVE (AFU_ORTHOLOGUE AFUA_3G00765)-RELATED-RELATED"/>
    <property type="match status" value="1"/>
</dbReference>
<dbReference type="GO" id="GO:0008999">
    <property type="term" value="F:protein-N-terminal-alanine acetyltransferase activity"/>
    <property type="evidence" value="ECO:0007669"/>
    <property type="project" value="TreeGrafter"/>
</dbReference>
<evidence type="ECO:0000256" key="3">
    <source>
        <dbReference type="ARBA" id="ARBA00038502"/>
    </source>
</evidence>
<dbReference type="InterPro" id="IPR051531">
    <property type="entry name" value="N-acetyltransferase"/>
</dbReference>
<dbReference type="InterPro" id="IPR000182">
    <property type="entry name" value="GNAT_dom"/>
</dbReference>
<dbReference type="PROSITE" id="PS51186">
    <property type="entry name" value="GNAT"/>
    <property type="match status" value="1"/>
</dbReference>
<dbReference type="CDD" id="cd04301">
    <property type="entry name" value="NAT_SF"/>
    <property type="match status" value="1"/>
</dbReference>
<keyword evidence="1 5" id="KW-0808">Transferase</keyword>
<evidence type="ECO:0000313" key="5">
    <source>
        <dbReference type="EMBL" id="RAG81534.1"/>
    </source>
</evidence>
<evidence type="ECO:0000256" key="2">
    <source>
        <dbReference type="ARBA" id="ARBA00023315"/>
    </source>
</evidence>
<dbReference type="Pfam" id="PF13302">
    <property type="entry name" value="Acetyltransf_3"/>
    <property type="match status" value="1"/>
</dbReference>
<dbReference type="Gene3D" id="3.40.630.30">
    <property type="match status" value="1"/>
</dbReference>
<keyword evidence="6" id="KW-1185">Reference proteome</keyword>
<feature type="domain" description="N-acetyltransferase" evidence="4">
    <location>
        <begin position="8"/>
        <end position="176"/>
    </location>
</feature>
<accession>A0A2X0I9D3</accession>
<proteinExistence type="inferred from homology"/>
<comment type="similarity">
    <text evidence="3">Belongs to the acetyltransferase family. RimJ subfamily.</text>
</comment>
<dbReference type="PANTHER" id="PTHR43792:SF8">
    <property type="entry name" value="[RIBOSOMAL PROTEIN US5]-ALANINE N-ACETYLTRANSFERASE"/>
    <property type="match status" value="1"/>
</dbReference>
<organism evidence="5 6">
    <name type="scientific">Streptacidiphilus pinicola</name>
    <dbReference type="NCBI Taxonomy" id="2219663"/>
    <lineage>
        <taxon>Bacteria</taxon>
        <taxon>Bacillati</taxon>
        <taxon>Actinomycetota</taxon>
        <taxon>Actinomycetes</taxon>
        <taxon>Kitasatosporales</taxon>
        <taxon>Streptomycetaceae</taxon>
        <taxon>Streptacidiphilus</taxon>
    </lineage>
</organism>
<evidence type="ECO:0000256" key="1">
    <source>
        <dbReference type="ARBA" id="ARBA00022679"/>
    </source>
</evidence>
<dbReference type="Proteomes" id="UP000248889">
    <property type="component" value="Unassembled WGS sequence"/>
</dbReference>
<name>A0A2X0I9D3_9ACTN</name>
<sequence length="182" mass="20464">MVVLVDGITLRAAQETDAEGLALAFRRDREHLAPWEPRRPESYFTEVGQAARLQDQLRQQKEGLTAPWLLDDDGAVVGAVTLTGITRGAFLSAWMGYWVAASHQGRGLVTAAVTQVCRLAREELGLHRLEASTLPENERSQRVLERCGFERIGFAPRYLHINGQWRDHLLFQRTLHDGPPTL</sequence>
<dbReference type="GO" id="GO:0005737">
    <property type="term" value="C:cytoplasm"/>
    <property type="evidence" value="ECO:0007669"/>
    <property type="project" value="TreeGrafter"/>
</dbReference>
<dbReference type="RefSeq" id="WP_111506798.1">
    <property type="nucleotide sequence ID" value="NZ_QKYN01000154.1"/>
</dbReference>
<dbReference type="SUPFAM" id="SSF55729">
    <property type="entry name" value="Acyl-CoA N-acyltransferases (Nat)"/>
    <property type="match status" value="1"/>
</dbReference>
<gene>
    <name evidence="5" type="ORF">DN069_32280</name>
</gene>
<evidence type="ECO:0000313" key="6">
    <source>
        <dbReference type="Proteomes" id="UP000248889"/>
    </source>
</evidence>
<keyword evidence="2" id="KW-0012">Acyltransferase</keyword>
<protein>
    <submittedName>
        <fullName evidence="5">Alanine acetyltransferase</fullName>
    </submittedName>
</protein>
<dbReference type="AlphaFoldDB" id="A0A2X0I9D3"/>
<evidence type="ECO:0000259" key="4">
    <source>
        <dbReference type="PROSITE" id="PS51186"/>
    </source>
</evidence>
<reference evidence="5 6" key="1">
    <citation type="submission" date="2018-06" db="EMBL/GenBank/DDBJ databases">
        <title>Streptacidiphilus pinicola sp. nov., isolated from pine grove soil.</title>
        <authorList>
            <person name="Roh S.G."/>
            <person name="Park S."/>
            <person name="Kim M.-K."/>
            <person name="Yun B.-R."/>
            <person name="Park J."/>
            <person name="Kim M.J."/>
            <person name="Kim Y.S."/>
            <person name="Kim S.B."/>
        </authorList>
    </citation>
    <scope>NUCLEOTIDE SEQUENCE [LARGE SCALE GENOMIC DNA]</scope>
    <source>
        <strain evidence="5 6">MMS16-CNU450</strain>
    </source>
</reference>